<feature type="transmembrane region" description="Helical" evidence="1">
    <location>
        <begin position="144"/>
        <end position="165"/>
    </location>
</feature>
<evidence type="ECO:0000313" key="2">
    <source>
        <dbReference type="EMBL" id="MCM6777545.1"/>
    </source>
</evidence>
<keyword evidence="3" id="KW-1185">Reference proteome</keyword>
<gene>
    <name evidence="2" type="ORF">NDR86_29060</name>
</gene>
<accession>A0A9X2EC15</accession>
<feature type="transmembrane region" description="Helical" evidence="1">
    <location>
        <begin position="109"/>
        <end position="132"/>
    </location>
</feature>
<reference evidence="2" key="1">
    <citation type="submission" date="2022-06" db="EMBL/GenBank/DDBJ databases">
        <title>Novel species in genus nocardia.</title>
        <authorList>
            <person name="Li F."/>
        </authorList>
    </citation>
    <scope>NUCLEOTIDE SEQUENCE</scope>
    <source>
        <strain evidence="2">CDC141</strain>
    </source>
</reference>
<dbReference type="EMBL" id="JAMRXG010000015">
    <property type="protein sequence ID" value="MCM6777545.1"/>
    <property type="molecule type" value="Genomic_DNA"/>
</dbReference>
<name>A0A9X2EC15_9NOCA</name>
<feature type="transmembrane region" description="Helical" evidence="1">
    <location>
        <begin position="7"/>
        <end position="28"/>
    </location>
</feature>
<keyword evidence="1" id="KW-1133">Transmembrane helix</keyword>
<keyword evidence="1" id="KW-0472">Membrane</keyword>
<comment type="caution">
    <text evidence="2">The sequence shown here is derived from an EMBL/GenBank/DDBJ whole genome shotgun (WGS) entry which is preliminary data.</text>
</comment>
<keyword evidence="1" id="KW-0812">Transmembrane</keyword>
<feature type="transmembrane region" description="Helical" evidence="1">
    <location>
        <begin position="73"/>
        <end position="97"/>
    </location>
</feature>
<proteinExistence type="predicted"/>
<dbReference type="RefSeq" id="WP_251916789.1">
    <property type="nucleotide sequence ID" value="NZ_JAMRXG010000015.1"/>
</dbReference>
<sequence length="166" mass="17228">MRLQGNDIYGGVVGTIMASVIVAAMPLGESPRNSALWVGISVAIAAITRGYGQHVSTHSAASESGFWADLGRNMLTGIPLVIACLPTVLLLLLAHFLDWPDDIVHPDGSVTIGFTTVTLVVNMALLFGWGLLAARSSGYSAWKAAAIGSGNTVLGLAVCLANVLIR</sequence>
<protein>
    <submittedName>
        <fullName evidence="2">Uncharacterized protein</fullName>
    </submittedName>
</protein>
<dbReference type="Proteomes" id="UP001139157">
    <property type="component" value="Unassembled WGS sequence"/>
</dbReference>
<evidence type="ECO:0000313" key="3">
    <source>
        <dbReference type="Proteomes" id="UP001139157"/>
    </source>
</evidence>
<organism evidence="2 3">
    <name type="scientific">Nocardia pulmonis</name>
    <dbReference type="NCBI Taxonomy" id="2951408"/>
    <lineage>
        <taxon>Bacteria</taxon>
        <taxon>Bacillati</taxon>
        <taxon>Actinomycetota</taxon>
        <taxon>Actinomycetes</taxon>
        <taxon>Mycobacteriales</taxon>
        <taxon>Nocardiaceae</taxon>
        <taxon>Nocardia</taxon>
    </lineage>
</organism>
<dbReference type="AlphaFoldDB" id="A0A9X2EC15"/>
<evidence type="ECO:0000256" key="1">
    <source>
        <dbReference type="SAM" id="Phobius"/>
    </source>
</evidence>